<feature type="transmembrane region" description="Helical" evidence="10">
    <location>
        <begin position="60"/>
        <end position="81"/>
    </location>
</feature>
<dbReference type="GO" id="GO:0043190">
    <property type="term" value="C:ATP-binding cassette (ABC) transporter complex"/>
    <property type="evidence" value="ECO:0007669"/>
    <property type="project" value="TreeGrafter"/>
</dbReference>
<evidence type="ECO:0000256" key="8">
    <source>
        <dbReference type="ARBA" id="ARBA00023136"/>
    </source>
</evidence>
<dbReference type="GO" id="GO:0005524">
    <property type="term" value="F:ATP binding"/>
    <property type="evidence" value="ECO:0007669"/>
    <property type="project" value="UniProtKB-KW"/>
</dbReference>
<evidence type="ECO:0000256" key="6">
    <source>
        <dbReference type="ARBA" id="ARBA00022840"/>
    </source>
</evidence>
<reference evidence="12 13" key="1">
    <citation type="submission" date="2018-02" db="EMBL/GenBank/DDBJ databases">
        <title>Mycoplasma marinum and Mycoplasma todarodis sp. nov., moderately halophilic and psychrotolerant mycoplasmas isolated from cephalopods.</title>
        <authorList>
            <person name="Viver T."/>
        </authorList>
    </citation>
    <scope>NUCLEOTIDE SEQUENCE [LARGE SCALE GENOMIC DNA]</scope>
    <source>
        <strain evidence="12 13">PE</strain>
    </source>
</reference>
<dbReference type="SMART" id="SM00382">
    <property type="entry name" value="AAA"/>
    <property type="match status" value="1"/>
</dbReference>
<evidence type="ECO:0000256" key="1">
    <source>
        <dbReference type="ARBA" id="ARBA00004202"/>
    </source>
</evidence>
<feature type="transmembrane region" description="Helical" evidence="10">
    <location>
        <begin position="166"/>
        <end position="185"/>
    </location>
</feature>
<evidence type="ECO:0000256" key="5">
    <source>
        <dbReference type="ARBA" id="ARBA00022741"/>
    </source>
</evidence>
<dbReference type="InterPro" id="IPR050095">
    <property type="entry name" value="ECF_ABC_transporter_ATP-bd"/>
</dbReference>
<feature type="transmembrane region" description="Helical" evidence="10">
    <location>
        <begin position="101"/>
        <end position="125"/>
    </location>
</feature>
<keyword evidence="8 10" id="KW-0472">Membrane</keyword>
<keyword evidence="10" id="KW-1133">Transmembrane helix</keyword>
<keyword evidence="3" id="KW-0813">Transport</keyword>
<dbReference type="RefSeq" id="WP_131598986.1">
    <property type="nucleotide sequence ID" value="NZ_CBDBYK010000010.1"/>
</dbReference>
<feature type="transmembrane region" description="Helical" evidence="10">
    <location>
        <begin position="224"/>
        <end position="243"/>
    </location>
</feature>
<feature type="transmembrane region" description="Helical" evidence="10">
    <location>
        <begin position="197"/>
        <end position="217"/>
    </location>
</feature>
<accession>A0A4R0XQW0</accession>
<dbReference type="Gene3D" id="3.40.50.300">
    <property type="entry name" value="P-loop containing nucleotide triphosphate hydrolases"/>
    <property type="match status" value="1"/>
</dbReference>
<evidence type="ECO:0000256" key="3">
    <source>
        <dbReference type="ARBA" id="ARBA00022448"/>
    </source>
</evidence>
<keyword evidence="9" id="KW-0175">Coiled coil</keyword>
<gene>
    <name evidence="12" type="ORF">C4B24_02410</name>
</gene>
<evidence type="ECO:0000313" key="13">
    <source>
        <dbReference type="Proteomes" id="UP000294192"/>
    </source>
</evidence>
<dbReference type="OrthoDB" id="403954at2"/>
<dbReference type="Proteomes" id="UP000294192">
    <property type="component" value="Unassembled WGS sequence"/>
</dbReference>
<dbReference type="PANTHER" id="PTHR43553">
    <property type="entry name" value="HEAVY METAL TRANSPORTER"/>
    <property type="match status" value="1"/>
</dbReference>
<dbReference type="Pfam" id="PF00005">
    <property type="entry name" value="ABC_tran"/>
    <property type="match status" value="1"/>
</dbReference>
<evidence type="ECO:0000256" key="9">
    <source>
        <dbReference type="SAM" id="Coils"/>
    </source>
</evidence>
<evidence type="ECO:0000313" key="12">
    <source>
        <dbReference type="EMBL" id="TCG11275.1"/>
    </source>
</evidence>
<dbReference type="SUPFAM" id="SSF52540">
    <property type="entry name" value="P-loop containing nucleoside triphosphate hydrolases"/>
    <property type="match status" value="1"/>
</dbReference>
<evidence type="ECO:0000256" key="2">
    <source>
        <dbReference type="ARBA" id="ARBA00005417"/>
    </source>
</evidence>
<evidence type="ECO:0000259" key="11">
    <source>
        <dbReference type="SMART" id="SM00382"/>
    </source>
</evidence>
<sequence>MKNKKWKTILYILNKSIKGSLPLFVGVFLETIIFIGIWFISNKQISININGTHIKKGIIVIIPALLLLVPLCTSRVILPVYGRFNNLSILKSMGLYKKRMILLEIFFLCTISFVVILPNVILSWFLFKNLYVTLFVASLLLLLPLVILFWFSISNQVFNGSDNIKIFKRFIAVFGPIICVATSFFYMPETVLEHIDIFYGLSFINPMLSINTIFLSIVTNTFHFYYIFPLVIWSLMGILNYFLQYKNQPFISNNQKEIKVFNMQNLQVANRVLVENINLKIENSIIVGTNGVGKTTLLKNMYRYCSNQNSKTYYLSAENDNINVFEHYKPLEIIEQVIKNNKNISKNTKEIMAELEENFKEISNQKISKLSGGQKQIFKALSMIFGEFDLLLIDEFEKSLTADMTNLLLELLEKYQTNATKIFITHSQKIVDFYENYTKILIKNKDIKYTSNLFSIEDVI</sequence>
<evidence type="ECO:0000256" key="10">
    <source>
        <dbReference type="SAM" id="Phobius"/>
    </source>
</evidence>
<organism evidence="12 13">
    <name type="scientific">Mycoplasma marinum</name>
    <dbReference type="NCBI Taxonomy" id="1937190"/>
    <lineage>
        <taxon>Bacteria</taxon>
        <taxon>Bacillati</taxon>
        <taxon>Mycoplasmatota</taxon>
        <taxon>Mollicutes</taxon>
        <taxon>Mycoplasmataceae</taxon>
        <taxon>Mycoplasma</taxon>
    </lineage>
</organism>
<dbReference type="InterPro" id="IPR003439">
    <property type="entry name" value="ABC_transporter-like_ATP-bd"/>
</dbReference>
<evidence type="ECO:0000256" key="7">
    <source>
        <dbReference type="ARBA" id="ARBA00022967"/>
    </source>
</evidence>
<feature type="coiled-coil region" evidence="9">
    <location>
        <begin position="338"/>
        <end position="365"/>
    </location>
</feature>
<protein>
    <recommendedName>
        <fullName evidence="11">AAA+ ATPase domain-containing protein</fullName>
    </recommendedName>
</protein>
<feature type="domain" description="AAA+ ATPase" evidence="11">
    <location>
        <begin position="280"/>
        <end position="448"/>
    </location>
</feature>
<evidence type="ECO:0000256" key="4">
    <source>
        <dbReference type="ARBA" id="ARBA00022475"/>
    </source>
</evidence>
<proteinExistence type="inferred from homology"/>
<feature type="transmembrane region" description="Helical" evidence="10">
    <location>
        <begin position="21"/>
        <end position="40"/>
    </location>
</feature>
<dbReference type="InterPro" id="IPR027417">
    <property type="entry name" value="P-loop_NTPase"/>
</dbReference>
<keyword evidence="5" id="KW-0547">Nucleotide-binding</keyword>
<keyword evidence="6" id="KW-0067">ATP-binding</keyword>
<comment type="similarity">
    <text evidence="2">Belongs to the ABC transporter superfamily.</text>
</comment>
<comment type="subcellular location">
    <subcellularLocation>
        <location evidence="1">Cell membrane</location>
        <topology evidence="1">Peripheral membrane protein</topology>
    </subcellularLocation>
</comment>
<keyword evidence="4" id="KW-1003">Cell membrane</keyword>
<keyword evidence="10" id="KW-0812">Transmembrane</keyword>
<comment type="caution">
    <text evidence="12">The sequence shown here is derived from an EMBL/GenBank/DDBJ whole genome shotgun (WGS) entry which is preliminary data.</text>
</comment>
<keyword evidence="13" id="KW-1185">Reference proteome</keyword>
<dbReference type="GO" id="GO:0016887">
    <property type="term" value="F:ATP hydrolysis activity"/>
    <property type="evidence" value="ECO:0007669"/>
    <property type="project" value="InterPro"/>
</dbReference>
<dbReference type="PANTHER" id="PTHR43553:SF27">
    <property type="entry name" value="ENERGY-COUPLING FACTOR TRANSPORTER ATP-BINDING PROTEIN ECFA2"/>
    <property type="match status" value="1"/>
</dbReference>
<dbReference type="AlphaFoldDB" id="A0A4R0XQW0"/>
<feature type="transmembrane region" description="Helical" evidence="10">
    <location>
        <begin position="131"/>
        <end position="154"/>
    </location>
</feature>
<keyword evidence="7" id="KW-1278">Translocase</keyword>
<dbReference type="EMBL" id="PSZO01000009">
    <property type="protein sequence ID" value="TCG11275.1"/>
    <property type="molecule type" value="Genomic_DNA"/>
</dbReference>
<dbReference type="InterPro" id="IPR003593">
    <property type="entry name" value="AAA+_ATPase"/>
</dbReference>
<name>A0A4R0XQW0_9MOLU</name>
<dbReference type="GO" id="GO:0042626">
    <property type="term" value="F:ATPase-coupled transmembrane transporter activity"/>
    <property type="evidence" value="ECO:0007669"/>
    <property type="project" value="TreeGrafter"/>
</dbReference>